<sequence length="55" mass="6613">MERDIQFVAKNNRGRWMLWIQIDGKKVFLTNTLRSEEEAKSFIKSFLEKPINLIE</sequence>
<dbReference type="Proteomes" id="UP000002411">
    <property type="component" value="Chromosome"/>
</dbReference>
<dbReference type="KEGG" id="ckl:CKL_1461"/>
<dbReference type="AlphaFoldDB" id="A5N872"/>
<accession>A5N872</accession>
<dbReference type="STRING" id="431943.CKL_1461"/>
<dbReference type="RefSeq" id="WP_012101853.1">
    <property type="nucleotide sequence ID" value="NC_009706.1"/>
</dbReference>
<proteinExistence type="predicted"/>
<evidence type="ECO:0000313" key="2">
    <source>
        <dbReference type="Proteomes" id="UP000002411"/>
    </source>
</evidence>
<protein>
    <submittedName>
        <fullName evidence="1">Uncharacterized protein</fullName>
    </submittedName>
</protein>
<organism evidence="1 2">
    <name type="scientific">Clostridium kluyveri (strain ATCC 8527 / DSM 555 / NBRC 12016 / NCIMB 10680 / K1)</name>
    <dbReference type="NCBI Taxonomy" id="431943"/>
    <lineage>
        <taxon>Bacteria</taxon>
        <taxon>Bacillati</taxon>
        <taxon>Bacillota</taxon>
        <taxon>Clostridia</taxon>
        <taxon>Eubacteriales</taxon>
        <taxon>Clostridiaceae</taxon>
        <taxon>Clostridium</taxon>
    </lineage>
</organism>
<name>A5N872_CLOK5</name>
<evidence type="ECO:0000313" key="1">
    <source>
        <dbReference type="EMBL" id="EDK33503.1"/>
    </source>
</evidence>
<gene>
    <name evidence="1" type="ordered locus">CKL_1461</name>
</gene>
<dbReference type="HOGENOM" id="CLU_3023990_0_0_9"/>
<reference evidence="1 2" key="1">
    <citation type="journal article" date="2008" name="Proc. Natl. Acad. Sci. U.S.A.">
        <title>The genome of Clostridium kluyveri, a strict anaerobe with unique metabolic features.</title>
        <authorList>
            <person name="Seedorf H."/>
            <person name="Fricke W.F."/>
            <person name="Veith B."/>
            <person name="Brueggemann H."/>
            <person name="Liesegang H."/>
            <person name="Strittmatter A."/>
            <person name="Miethke M."/>
            <person name="Buckel W."/>
            <person name="Hinderberger J."/>
            <person name="Li F."/>
            <person name="Hagemeier C."/>
            <person name="Thauer R.K."/>
            <person name="Gottschalk G."/>
        </authorList>
    </citation>
    <scope>NUCLEOTIDE SEQUENCE [LARGE SCALE GENOMIC DNA]</scope>
    <source>
        <strain evidence="2">ATCC 8527 / DSM 555 / NCIMB 10680</strain>
    </source>
</reference>
<dbReference type="EMBL" id="CP000673">
    <property type="protein sequence ID" value="EDK33503.1"/>
    <property type="molecule type" value="Genomic_DNA"/>
</dbReference>
<keyword evidence="2" id="KW-1185">Reference proteome</keyword>